<dbReference type="InterPro" id="IPR051398">
    <property type="entry name" value="Polysacch_Deacetylase"/>
</dbReference>
<dbReference type="EMBL" id="QKYN01000036">
    <property type="protein sequence ID" value="RAG85898.1"/>
    <property type="molecule type" value="Genomic_DNA"/>
</dbReference>
<keyword evidence="2" id="KW-0732">Signal</keyword>
<dbReference type="GO" id="GO:0016810">
    <property type="term" value="F:hydrolase activity, acting on carbon-nitrogen (but not peptide) bonds"/>
    <property type="evidence" value="ECO:0007669"/>
    <property type="project" value="InterPro"/>
</dbReference>
<dbReference type="Pfam" id="PF01522">
    <property type="entry name" value="Polysacc_deac_1"/>
    <property type="match status" value="1"/>
</dbReference>
<dbReference type="PROSITE" id="PS51677">
    <property type="entry name" value="NODB"/>
    <property type="match status" value="1"/>
</dbReference>
<evidence type="ECO:0000256" key="1">
    <source>
        <dbReference type="ARBA" id="ARBA00004613"/>
    </source>
</evidence>
<organism evidence="4 5">
    <name type="scientific">Streptacidiphilus pinicola</name>
    <dbReference type="NCBI Taxonomy" id="2219663"/>
    <lineage>
        <taxon>Bacteria</taxon>
        <taxon>Bacillati</taxon>
        <taxon>Actinomycetota</taxon>
        <taxon>Actinomycetes</taxon>
        <taxon>Kitasatosporales</taxon>
        <taxon>Streptomycetaceae</taxon>
        <taxon>Streptacidiphilus</taxon>
    </lineage>
</organism>
<keyword evidence="5" id="KW-1185">Reference proteome</keyword>
<evidence type="ECO:0000259" key="3">
    <source>
        <dbReference type="PROSITE" id="PS51677"/>
    </source>
</evidence>
<dbReference type="GO" id="GO:0005975">
    <property type="term" value="P:carbohydrate metabolic process"/>
    <property type="evidence" value="ECO:0007669"/>
    <property type="project" value="InterPro"/>
</dbReference>
<dbReference type="CDD" id="cd10918">
    <property type="entry name" value="CE4_NodB_like_5s_6s"/>
    <property type="match status" value="1"/>
</dbReference>
<gene>
    <name evidence="4" type="ORF">DN069_08965</name>
</gene>
<dbReference type="GO" id="GO:0005576">
    <property type="term" value="C:extracellular region"/>
    <property type="evidence" value="ECO:0007669"/>
    <property type="project" value="UniProtKB-SubCell"/>
</dbReference>
<accession>A0A2X0JE88</accession>
<dbReference type="AlphaFoldDB" id="A0A2X0JE88"/>
<dbReference type="Gene3D" id="3.20.20.370">
    <property type="entry name" value="Glycoside hydrolase/deacetylase"/>
    <property type="match status" value="1"/>
</dbReference>
<name>A0A2X0JE88_9ACTN</name>
<evidence type="ECO:0000313" key="5">
    <source>
        <dbReference type="Proteomes" id="UP000248889"/>
    </source>
</evidence>
<proteinExistence type="predicted"/>
<dbReference type="PANTHER" id="PTHR34216:SF3">
    <property type="entry name" value="POLY-BETA-1,6-N-ACETYL-D-GLUCOSAMINE N-DEACETYLASE"/>
    <property type="match status" value="1"/>
</dbReference>
<sequence length="266" mass="28999">MSAVPVFVYHSVTDDPPTWSAPYTVTPRAFVEQLDRIADGGLTVVPLRRLVSAQHGGPPLPPRAAVLTFDDGYADFYWTVAPLLSGRELPATLYLTTGAIHPPGGSATGSLLPPARMLNWRQVSGLDAYGIEIGGHSRTHPQLDTLPGRRLYDEIVVCKRELEDAVGHVVDSFAYPHGYSSQAVRRKVQKAGWTSACAVGRAFSSPEDHPLRISRLMVGADTTQELFQAWVEGRGAPVAPVPERLRTKGWRAYRRVRAALGRPVAC</sequence>
<evidence type="ECO:0000256" key="2">
    <source>
        <dbReference type="ARBA" id="ARBA00022729"/>
    </source>
</evidence>
<dbReference type="InterPro" id="IPR011330">
    <property type="entry name" value="Glyco_hydro/deAcase_b/a-brl"/>
</dbReference>
<dbReference type="SUPFAM" id="SSF88713">
    <property type="entry name" value="Glycoside hydrolase/deacetylase"/>
    <property type="match status" value="1"/>
</dbReference>
<feature type="domain" description="NodB homology" evidence="3">
    <location>
        <begin position="63"/>
        <end position="266"/>
    </location>
</feature>
<comment type="subcellular location">
    <subcellularLocation>
        <location evidence="1">Secreted</location>
    </subcellularLocation>
</comment>
<dbReference type="Proteomes" id="UP000248889">
    <property type="component" value="Unassembled WGS sequence"/>
</dbReference>
<reference evidence="4 5" key="1">
    <citation type="submission" date="2018-06" db="EMBL/GenBank/DDBJ databases">
        <title>Streptacidiphilus pinicola sp. nov., isolated from pine grove soil.</title>
        <authorList>
            <person name="Roh S.G."/>
            <person name="Park S."/>
            <person name="Kim M.-K."/>
            <person name="Yun B.-R."/>
            <person name="Park J."/>
            <person name="Kim M.J."/>
            <person name="Kim Y.S."/>
            <person name="Kim S.B."/>
        </authorList>
    </citation>
    <scope>NUCLEOTIDE SEQUENCE [LARGE SCALE GENOMIC DNA]</scope>
    <source>
        <strain evidence="4 5">MMS16-CNU450</strain>
    </source>
</reference>
<comment type="caution">
    <text evidence="4">The sequence shown here is derived from an EMBL/GenBank/DDBJ whole genome shotgun (WGS) entry which is preliminary data.</text>
</comment>
<dbReference type="InterPro" id="IPR002509">
    <property type="entry name" value="NODB_dom"/>
</dbReference>
<protein>
    <submittedName>
        <fullName evidence="4">Polysaccharide deacetylase family protein</fullName>
    </submittedName>
</protein>
<evidence type="ECO:0000313" key="4">
    <source>
        <dbReference type="EMBL" id="RAG85898.1"/>
    </source>
</evidence>
<dbReference type="OrthoDB" id="9782872at2"/>
<dbReference type="RefSeq" id="WP_111500338.1">
    <property type="nucleotide sequence ID" value="NZ_QKYN01000036.1"/>
</dbReference>
<dbReference type="PANTHER" id="PTHR34216">
    <property type="match status" value="1"/>
</dbReference>